<dbReference type="InterPro" id="IPR027417">
    <property type="entry name" value="P-loop_NTPase"/>
</dbReference>
<evidence type="ECO:0000313" key="8">
    <source>
        <dbReference type="EMBL" id="MTD99590.1"/>
    </source>
</evidence>
<evidence type="ECO:0000256" key="2">
    <source>
        <dbReference type="ARBA" id="ARBA00022448"/>
    </source>
</evidence>
<evidence type="ECO:0000256" key="3">
    <source>
        <dbReference type="ARBA" id="ARBA00022741"/>
    </source>
</evidence>
<dbReference type="Gene3D" id="3.40.50.300">
    <property type="entry name" value="P-loop containing nucleotide triphosphate hydrolases"/>
    <property type="match status" value="1"/>
</dbReference>
<keyword evidence="6" id="KW-0406">Ion transport</keyword>
<keyword evidence="5" id="KW-0862">Zinc</keyword>
<dbReference type="CDD" id="cd03235">
    <property type="entry name" value="ABC_Metallic_Cations"/>
    <property type="match status" value="1"/>
</dbReference>
<dbReference type="SUPFAM" id="SSF52540">
    <property type="entry name" value="P-loop containing nucleoside triphosphate hydrolases"/>
    <property type="match status" value="1"/>
</dbReference>
<evidence type="ECO:0000256" key="1">
    <source>
        <dbReference type="ARBA" id="ARBA00005417"/>
    </source>
</evidence>
<keyword evidence="2" id="KW-0813">Transport</keyword>
<keyword evidence="3" id="KW-0547">Nucleotide-binding</keyword>
<dbReference type="PROSITE" id="PS50893">
    <property type="entry name" value="ABC_TRANSPORTER_2"/>
    <property type="match status" value="1"/>
</dbReference>
<keyword evidence="4 8" id="KW-0067">ATP-binding</keyword>
<accession>A0A6L6HMT5</accession>
<protein>
    <submittedName>
        <fullName evidence="8">Manganese/iron ABC transporter ATP-binding protein</fullName>
    </submittedName>
</protein>
<evidence type="ECO:0000313" key="9">
    <source>
        <dbReference type="Proteomes" id="UP000481417"/>
    </source>
</evidence>
<keyword evidence="9" id="KW-1185">Reference proteome</keyword>
<evidence type="ECO:0000256" key="6">
    <source>
        <dbReference type="ARBA" id="ARBA00023065"/>
    </source>
</evidence>
<evidence type="ECO:0000256" key="4">
    <source>
        <dbReference type="ARBA" id="ARBA00022840"/>
    </source>
</evidence>
<sequence>MSNGIHVQNLTVAYRNGVTALRDASFTVPEGSVTALVGINGAGKSTLFKALMGLLPHASGQVRIMGGTVEQALAKNLVAYVPQAEEVDWTFPVLVEDVVMMGRYGHMGFFRRPRPIDRQAVDAALARVNIADFRRRQIGELSGGQKKRVFLARAIAQEARVILLDEPFTGVDVQTEQAIIALLKDMRDEGRVMLVSTHDLGSVPEYCDRVVMVKGTVLAHGPTETTFTPENLRHAFGGVLRHFVLGGAALHDDADQRAVDVFTDDERPLVFYDQRPRRKDE</sequence>
<dbReference type="GO" id="GO:0006829">
    <property type="term" value="P:zinc ion transport"/>
    <property type="evidence" value="ECO:0007669"/>
    <property type="project" value="UniProtKB-KW"/>
</dbReference>
<dbReference type="GO" id="GO:0016887">
    <property type="term" value="F:ATP hydrolysis activity"/>
    <property type="evidence" value="ECO:0007669"/>
    <property type="project" value="InterPro"/>
</dbReference>
<feature type="domain" description="ABC transporter" evidence="7">
    <location>
        <begin position="5"/>
        <end position="240"/>
    </location>
</feature>
<dbReference type="PANTHER" id="PTHR42734">
    <property type="entry name" value="METAL TRANSPORT SYSTEM ATP-BINDING PROTEIN TM_0124-RELATED"/>
    <property type="match status" value="1"/>
</dbReference>
<dbReference type="FunFam" id="3.40.50.300:FF:000134">
    <property type="entry name" value="Iron-enterobactin ABC transporter ATP-binding protein"/>
    <property type="match status" value="1"/>
</dbReference>
<dbReference type="SMART" id="SM00382">
    <property type="entry name" value="AAA"/>
    <property type="match status" value="1"/>
</dbReference>
<dbReference type="NCBIfam" id="NF011630">
    <property type="entry name" value="PRK15056.1"/>
    <property type="match status" value="1"/>
</dbReference>
<dbReference type="GO" id="GO:0005524">
    <property type="term" value="F:ATP binding"/>
    <property type="evidence" value="ECO:0007669"/>
    <property type="project" value="UniProtKB-KW"/>
</dbReference>
<organism evidence="8 9">
    <name type="scientific">Paracoccus lichenicola</name>
    <dbReference type="NCBI Taxonomy" id="2665644"/>
    <lineage>
        <taxon>Bacteria</taxon>
        <taxon>Pseudomonadati</taxon>
        <taxon>Pseudomonadota</taxon>
        <taxon>Alphaproteobacteria</taxon>
        <taxon>Rhodobacterales</taxon>
        <taxon>Paracoccaceae</taxon>
        <taxon>Paracoccus</taxon>
    </lineage>
</organism>
<dbReference type="EMBL" id="WMBT01000002">
    <property type="protein sequence ID" value="MTD99590.1"/>
    <property type="molecule type" value="Genomic_DNA"/>
</dbReference>
<dbReference type="PROSITE" id="PS00211">
    <property type="entry name" value="ABC_TRANSPORTER_1"/>
    <property type="match status" value="1"/>
</dbReference>
<comment type="similarity">
    <text evidence="1">Belongs to the ABC transporter superfamily.</text>
</comment>
<gene>
    <name evidence="8" type="ORF">GIY56_04740</name>
</gene>
<dbReference type="AlphaFoldDB" id="A0A6L6HMT5"/>
<dbReference type="InterPro" id="IPR050153">
    <property type="entry name" value="Metal_Ion_Import_ABC"/>
</dbReference>
<dbReference type="PANTHER" id="PTHR42734:SF5">
    <property type="entry name" value="IRON TRANSPORT SYSTEM ATP-BINDING PROTEIN HI_0361-RELATED"/>
    <property type="match status" value="1"/>
</dbReference>
<dbReference type="InterPro" id="IPR003439">
    <property type="entry name" value="ABC_transporter-like_ATP-bd"/>
</dbReference>
<comment type="caution">
    <text evidence="8">The sequence shown here is derived from an EMBL/GenBank/DDBJ whole genome shotgun (WGS) entry which is preliminary data.</text>
</comment>
<reference evidence="8 9" key="1">
    <citation type="submission" date="2019-11" db="EMBL/GenBank/DDBJ databases">
        <authorList>
            <person name="Lang L."/>
        </authorList>
    </citation>
    <scope>NUCLEOTIDE SEQUENCE [LARGE SCALE GENOMIC DNA]</scope>
    <source>
        <strain evidence="8 9">YIM 132242</strain>
    </source>
</reference>
<evidence type="ECO:0000259" key="7">
    <source>
        <dbReference type="PROSITE" id="PS50893"/>
    </source>
</evidence>
<dbReference type="InterPro" id="IPR003593">
    <property type="entry name" value="AAA+_ATPase"/>
</dbReference>
<proteinExistence type="inferred from homology"/>
<dbReference type="InterPro" id="IPR017871">
    <property type="entry name" value="ABC_transporter-like_CS"/>
</dbReference>
<name>A0A6L6HMT5_9RHOB</name>
<dbReference type="RefSeq" id="WP_154763655.1">
    <property type="nucleotide sequence ID" value="NZ_WMBT01000002.1"/>
</dbReference>
<evidence type="ECO:0000256" key="5">
    <source>
        <dbReference type="ARBA" id="ARBA00022906"/>
    </source>
</evidence>
<dbReference type="Proteomes" id="UP000481417">
    <property type="component" value="Unassembled WGS sequence"/>
</dbReference>
<keyword evidence="5" id="KW-0864">Zinc transport</keyword>
<dbReference type="Pfam" id="PF00005">
    <property type="entry name" value="ABC_tran"/>
    <property type="match status" value="1"/>
</dbReference>